<dbReference type="AlphaFoldDB" id="A0AAD7DAQ4"/>
<dbReference type="Proteomes" id="UP001221757">
    <property type="component" value="Unassembled WGS sequence"/>
</dbReference>
<evidence type="ECO:0000313" key="2">
    <source>
        <dbReference type="EMBL" id="KAJ7687131.1"/>
    </source>
</evidence>
<protein>
    <submittedName>
        <fullName evidence="2">Uncharacterized protein</fullName>
    </submittedName>
</protein>
<dbReference type="EMBL" id="JARKIE010000090">
    <property type="protein sequence ID" value="KAJ7687131.1"/>
    <property type="molecule type" value="Genomic_DNA"/>
</dbReference>
<gene>
    <name evidence="2" type="ORF">B0H17DRAFT_1070592</name>
    <name evidence="1" type="ORF">B0H17DRAFT_1110435</name>
</gene>
<proteinExistence type="predicted"/>
<dbReference type="EMBL" id="JARKIE010000569">
    <property type="protein sequence ID" value="KAJ7627502.1"/>
    <property type="molecule type" value="Genomic_DNA"/>
</dbReference>
<evidence type="ECO:0000313" key="1">
    <source>
        <dbReference type="EMBL" id="KAJ7627502.1"/>
    </source>
</evidence>
<keyword evidence="3" id="KW-1185">Reference proteome</keyword>
<reference evidence="2" key="1">
    <citation type="submission" date="2023-03" db="EMBL/GenBank/DDBJ databases">
        <title>Massive genome expansion in bonnet fungi (Mycena s.s.) driven by repeated elements and novel gene families across ecological guilds.</title>
        <authorList>
            <consortium name="Lawrence Berkeley National Laboratory"/>
            <person name="Harder C.B."/>
            <person name="Miyauchi S."/>
            <person name="Viragh M."/>
            <person name="Kuo A."/>
            <person name="Thoen E."/>
            <person name="Andreopoulos B."/>
            <person name="Lu D."/>
            <person name="Skrede I."/>
            <person name="Drula E."/>
            <person name="Henrissat B."/>
            <person name="Morin E."/>
            <person name="Kohler A."/>
            <person name="Barry K."/>
            <person name="LaButti K."/>
            <person name="Morin E."/>
            <person name="Salamov A."/>
            <person name="Lipzen A."/>
            <person name="Mereny Z."/>
            <person name="Hegedus B."/>
            <person name="Baldrian P."/>
            <person name="Stursova M."/>
            <person name="Weitz H."/>
            <person name="Taylor A."/>
            <person name="Grigoriev I.V."/>
            <person name="Nagy L.G."/>
            <person name="Martin F."/>
            <person name="Kauserud H."/>
        </authorList>
    </citation>
    <scope>NUCLEOTIDE SEQUENCE</scope>
    <source>
        <strain evidence="2">CBHHK067</strain>
    </source>
</reference>
<comment type="caution">
    <text evidence="2">The sequence shown here is derived from an EMBL/GenBank/DDBJ whole genome shotgun (WGS) entry which is preliminary data.</text>
</comment>
<name>A0AAD7DAQ4_MYCRO</name>
<accession>A0AAD7DAQ4</accession>
<evidence type="ECO:0000313" key="3">
    <source>
        <dbReference type="Proteomes" id="UP001221757"/>
    </source>
</evidence>
<sequence>MPPHWSRQRINLTSIRALSRTNSNGMPRCFSNARVRMGLAANGKLARQLNSIEATDPTSPRQRRP</sequence>
<organism evidence="2 3">
    <name type="scientific">Mycena rosella</name>
    <name type="common">Pink bonnet</name>
    <name type="synonym">Agaricus rosellus</name>
    <dbReference type="NCBI Taxonomy" id="1033263"/>
    <lineage>
        <taxon>Eukaryota</taxon>
        <taxon>Fungi</taxon>
        <taxon>Dikarya</taxon>
        <taxon>Basidiomycota</taxon>
        <taxon>Agaricomycotina</taxon>
        <taxon>Agaricomycetes</taxon>
        <taxon>Agaricomycetidae</taxon>
        <taxon>Agaricales</taxon>
        <taxon>Marasmiineae</taxon>
        <taxon>Mycenaceae</taxon>
        <taxon>Mycena</taxon>
    </lineage>
</organism>